<comment type="caution">
    <text evidence="7">The sequence shown here is derived from an EMBL/GenBank/DDBJ whole genome shotgun (WGS) entry which is preliminary data.</text>
</comment>
<dbReference type="GO" id="GO:0071555">
    <property type="term" value="P:cell wall organization"/>
    <property type="evidence" value="ECO:0007669"/>
    <property type="project" value="TreeGrafter"/>
</dbReference>
<feature type="transmembrane region" description="Helical" evidence="6">
    <location>
        <begin position="254"/>
        <end position="273"/>
    </location>
</feature>
<comment type="subcellular location">
    <subcellularLocation>
        <location evidence="1">Membrane</location>
        <topology evidence="1">Multi-pass membrane protein</topology>
    </subcellularLocation>
</comment>
<feature type="transmembrane region" description="Helical" evidence="6">
    <location>
        <begin position="333"/>
        <end position="350"/>
    </location>
</feature>
<keyword evidence="2" id="KW-0808">Transferase</keyword>
<dbReference type="Proteomes" id="UP000230638">
    <property type="component" value="Unassembled WGS sequence"/>
</dbReference>
<feature type="transmembrane region" description="Helical" evidence="6">
    <location>
        <begin position="139"/>
        <end position="161"/>
    </location>
</feature>
<sequence length="351" mass="38280">MILDVVKVLVPAVAAFAIGIAITPLVAHFLYKYKLWKKSVRNEGLGDKNGTPIFNKLHRKKEIGTPRMGGIVIWGSVLITMFLVWLVAGLFPSNISEKLNFLSRNQTWLPLFTLIAASLVGLIDDILQVRGKGGYIAGGLALSKRIAVVLLIGAIGGWWFFFKLETSSIAIPFDGLLDIGWLFIPFFMLVMLALFSGGVIDGIDGLSGGVMASIFAAYAGIAFFNNQIDLAAFSAALTGGILAFLWFNIPPARFYMSETGILGLTTTLTVIAFLTKEVLLLPVIAFPLAATTLSNILQISSKKWRGKKIFLVAPVHHHFEAIGWPSYKVTMRYWVLSVIFAVIGMIIALVS</sequence>
<gene>
    <name evidence="7" type="ORF">COW88_00515</name>
</gene>
<evidence type="ECO:0008006" key="9">
    <source>
        <dbReference type="Google" id="ProtNLM"/>
    </source>
</evidence>
<reference evidence="7 8" key="1">
    <citation type="submission" date="2017-09" db="EMBL/GenBank/DDBJ databases">
        <title>Depth-based differentiation of microbial function through sediment-hosted aquifers and enrichment of novel symbionts in the deep terrestrial subsurface.</title>
        <authorList>
            <person name="Probst A.J."/>
            <person name="Ladd B."/>
            <person name="Jarett J.K."/>
            <person name="Geller-Mcgrath D.E."/>
            <person name="Sieber C.M."/>
            <person name="Emerson J.B."/>
            <person name="Anantharaman K."/>
            <person name="Thomas B.C."/>
            <person name="Malmstrom R."/>
            <person name="Stieglmeier M."/>
            <person name="Klingl A."/>
            <person name="Woyke T."/>
            <person name="Ryan C.M."/>
            <person name="Banfield J.F."/>
        </authorList>
    </citation>
    <scope>NUCLEOTIDE SEQUENCE [LARGE SCALE GENOMIC DNA]</scope>
    <source>
        <strain evidence="7">CG22_combo_CG10-13_8_21_14_all_47_15</strain>
    </source>
</reference>
<dbReference type="EMBL" id="PCTL01000003">
    <property type="protein sequence ID" value="PIP73893.1"/>
    <property type="molecule type" value="Genomic_DNA"/>
</dbReference>
<keyword evidence="4 6" id="KW-1133">Transmembrane helix</keyword>
<keyword evidence="5 6" id="KW-0472">Membrane</keyword>
<dbReference type="PANTHER" id="PTHR22926">
    <property type="entry name" value="PHOSPHO-N-ACETYLMURAMOYL-PENTAPEPTIDE-TRANSFERASE"/>
    <property type="match status" value="1"/>
</dbReference>
<evidence type="ECO:0000256" key="4">
    <source>
        <dbReference type="ARBA" id="ARBA00022989"/>
    </source>
</evidence>
<feature type="transmembrane region" description="Helical" evidence="6">
    <location>
        <begin position="206"/>
        <end position="224"/>
    </location>
</feature>
<dbReference type="GO" id="GO:0016780">
    <property type="term" value="F:phosphotransferase activity, for other substituted phosphate groups"/>
    <property type="evidence" value="ECO:0007669"/>
    <property type="project" value="InterPro"/>
</dbReference>
<dbReference type="AlphaFoldDB" id="A0A2H0CVD9"/>
<feature type="transmembrane region" description="Helical" evidence="6">
    <location>
        <begin position="181"/>
        <end position="199"/>
    </location>
</feature>
<evidence type="ECO:0000256" key="1">
    <source>
        <dbReference type="ARBA" id="ARBA00004141"/>
    </source>
</evidence>
<evidence type="ECO:0000313" key="8">
    <source>
        <dbReference type="Proteomes" id="UP000230638"/>
    </source>
</evidence>
<dbReference type="GO" id="GO:0005886">
    <property type="term" value="C:plasma membrane"/>
    <property type="evidence" value="ECO:0007669"/>
    <property type="project" value="TreeGrafter"/>
</dbReference>
<feature type="transmembrane region" description="Helical" evidence="6">
    <location>
        <begin position="68"/>
        <end position="88"/>
    </location>
</feature>
<feature type="transmembrane region" description="Helical" evidence="6">
    <location>
        <begin position="108"/>
        <end position="127"/>
    </location>
</feature>
<evidence type="ECO:0000256" key="5">
    <source>
        <dbReference type="ARBA" id="ARBA00023136"/>
    </source>
</evidence>
<protein>
    <recommendedName>
        <fullName evidence="9">Phospho-N-acetylmuramoyl-pentapeptide-transferase</fullName>
    </recommendedName>
</protein>
<dbReference type="GO" id="GO:0044038">
    <property type="term" value="P:cell wall macromolecule biosynthetic process"/>
    <property type="evidence" value="ECO:0007669"/>
    <property type="project" value="TreeGrafter"/>
</dbReference>
<feature type="transmembrane region" description="Helical" evidence="6">
    <location>
        <begin position="12"/>
        <end position="31"/>
    </location>
</feature>
<evidence type="ECO:0000256" key="6">
    <source>
        <dbReference type="SAM" id="Phobius"/>
    </source>
</evidence>
<dbReference type="Pfam" id="PF00953">
    <property type="entry name" value="Glycos_transf_4"/>
    <property type="match status" value="1"/>
</dbReference>
<keyword evidence="3 6" id="KW-0812">Transmembrane</keyword>
<evidence type="ECO:0000256" key="2">
    <source>
        <dbReference type="ARBA" id="ARBA00022679"/>
    </source>
</evidence>
<dbReference type="InterPro" id="IPR000715">
    <property type="entry name" value="Glycosyl_transferase_4"/>
</dbReference>
<feature type="transmembrane region" description="Helical" evidence="6">
    <location>
        <begin position="230"/>
        <end position="247"/>
    </location>
</feature>
<accession>A0A2H0CVD9</accession>
<evidence type="ECO:0000313" key="7">
    <source>
        <dbReference type="EMBL" id="PIP73893.1"/>
    </source>
</evidence>
<organism evidence="7 8">
    <name type="scientific">Candidatus Lloydbacteria bacterium CG22_combo_CG10-13_8_21_14_all_47_15</name>
    <dbReference type="NCBI Taxonomy" id="1974635"/>
    <lineage>
        <taxon>Bacteria</taxon>
        <taxon>Candidatus Lloydiibacteriota</taxon>
    </lineage>
</organism>
<name>A0A2H0CVD9_9BACT</name>
<evidence type="ECO:0000256" key="3">
    <source>
        <dbReference type="ARBA" id="ARBA00022692"/>
    </source>
</evidence>
<feature type="transmembrane region" description="Helical" evidence="6">
    <location>
        <begin position="279"/>
        <end position="297"/>
    </location>
</feature>
<proteinExistence type="predicted"/>
<dbReference type="PANTHER" id="PTHR22926:SF5">
    <property type="entry name" value="PHOSPHO-N-ACETYLMURAMOYL-PENTAPEPTIDE-TRANSFERASE HOMOLOG"/>
    <property type="match status" value="1"/>
</dbReference>